<accession>A0A1B1A534</accession>
<evidence type="ECO:0000259" key="4">
    <source>
        <dbReference type="Pfam" id="PF13403"/>
    </source>
</evidence>
<dbReference type="InterPro" id="IPR028992">
    <property type="entry name" value="Hedgehog/Intein_dom"/>
</dbReference>
<feature type="region of interest" description="Disordered" evidence="3">
    <location>
        <begin position="1297"/>
        <end position="1446"/>
    </location>
</feature>
<dbReference type="Pfam" id="PF00353">
    <property type="entry name" value="HemolysinCabind"/>
    <property type="match status" value="15"/>
</dbReference>
<dbReference type="GO" id="GO:0005509">
    <property type="term" value="F:calcium ion binding"/>
    <property type="evidence" value="ECO:0007669"/>
    <property type="project" value="InterPro"/>
</dbReference>
<dbReference type="InterPro" id="IPR011049">
    <property type="entry name" value="Serralysin-like_metalloprot_C"/>
</dbReference>
<feature type="domain" description="Hedgehog/Intein (Hint)" evidence="4">
    <location>
        <begin position="1580"/>
        <end position="1726"/>
    </location>
</feature>
<evidence type="ECO:0000256" key="3">
    <source>
        <dbReference type="SAM" id="MobiDB-lite"/>
    </source>
</evidence>
<evidence type="ECO:0000313" key="6">
    <source>
        <dbReference type="Proteomes" id="UP000013243"/>
    </source>
</evidence>
<gene>
    <name evidence="5" type="ORF">K529_012995</name>
</gene>
<dbReference type="PANTHER" id="PTHR38340:SF1">
    <property type="entry name" value="S-LAYER PROTEIN"/>
    <property type="match status" value="1"/>
</dbReference>
<reference evidence="5 6" key="1">
    <citation type="journal article" date="2016" name="ISME J.">
        <title>Global occurrence and heterogeneity of the Roseobacter-clade species Ruegeria mobilis.</title>
        <authorList>
            <person name="Sonnenschein E."/>
            <person name="Gram L."/>
        </authorList>
    </citation>
    <scope>NUCLEOTIDE SEQUENCE [LARGE SCALE GENOMIC DNA]</scope>
    <source>
        <strain evidence="5 6">F1926</strain>
    </source>
</reference>
<dbReference type="Gene3D" id="2.150.10.10">
    <property type="entry name" value="Serralysin-like metalloprotease, C-terminal"/>
    <property type="match status" value="10"/>
</dbReference>
<dbReference type="InterPro" id="IPR001343">
    <property type="entry name" value="Hemolysn_Ca-bd"/>
</dbReference>
<dbReference type="RefSeq" id="WP_046002812.1">
    <property type="nucleotide sequence ID" value="NZ_CP015230.1"/>
</dbReference>
<dbReference type="PRINTS" id="PR00313">
    <property type="entry name" value="CABNDNGRPT"/>
</dbReference>
<feature type="compositionally biased region" description="Low complexity" evidence="3">
    <location>
        <begin position="1396"/>
        <end position="1405"/>
    </location>
</feature>
<dbReference type="EMBL" id="CP015230">
    <property type="protein sequence ID" value="ANP41689.1"/>
    <property type="molecule type" value="Genomic_DNA"/>
</dbReference>
<sequence length="1807" mass="183751">MPQYTNTWILLGTYSDLDPADDFSTYDEAGKTLVGTTFQFGDMSAPDVTYSNATSSFNTNDAWYGTPESNPTTLSYDGETTQLDSHFDVKATITLQDGTVLTDQNVEMMQAENGDLFISNLPSLGGIIGSVEVTSWVTAHTGFSGEHGVSKSAIGIVEGDDFDNDFLIGAANTAHGGGGDDEFRIDSSQAGNEDIVITGGESLEELTQDATNNPNGRIGDVLDLTGLDNVTITYDQTDPTWDGSTSESGTATYTNDAGQTVTIHFSEIEHVYDRDGIVEGTSGNDSIDIGYMGDPDGDRVDAGDNTAGNNDDVIQAGAGDDTVSSNLGNDSVDAGDGNDSVLGGSGADTLSGGAGNDTLEGNDGDDQLTGGEGSDSLVGGDGDDYLLAGAGDTVSGGSGDDLILIDGALAGTDTITIVGGETGEEPEGTDPSTVSNGRVGDVLDLRYMSNVTITYNENDPTWNGVTSESGTVTYANSAGQMVTINFSEIETVLSDDGIVSGTGGDDLIDGSYTGDPDGDMVDSSANVVVAGDGNDTVSTGQGADTIYGGDGNDAISSGGDGDYVEGGGGDDTIYQGGGNDTVYGGSGSDTFEIPAQTGDSIYGGEDSDDSDVDIIDGSSASAPVNVLYTGDEAGSYVGGGSFEEIEGHTLTQHNDTVDASADSSGVVLEGLGGHDSLIGGSGADSIEGDIGDDYIEGGDGDDTLYGETSGYGGTGDDTLKGGAGDDYIHGGSGIDSLMGEEGNDTLYSYAGDSTLDGGSGNDRLDVYLGNNTLVGGDGDDTISGGMGDDSMLGESGDDSFALADDFGSDTIVGGETGETSGDTLDLRNITSDLTIDLTSADAEAGSFTDGTSTGTFTEIENIRLGGGADTLVLADGSGADAVEGFDLTDSGDGTTVDQLDVSDITDADGKPVNVFDVTVSDTNGDGTGDAILQFPNGESITLAGVSPSSVNNQAALMSMGIPGPDYIVEGTSGNDSIDIGYTDDPEGDLVDGNDNATGNNDDYIVGGAGDDTINARNGNNTVEGGIGHDSISGGSEADQLSGEAGNDTIWAGAGDDLVQGGDGDDLMHGHGGDDTLLGGSGDDRIFVSDGNDSADGGDGDDQFFSDNLTGNDTVIGGEGGETDGDRLNVQFITDDLTIDLTGSNEEAGTISDGTHTLQFSEIETVVLNDWTGSGDGTNTLVLGDGGGNREVKFFEVPTDNGDGTYTGNDQLDVSGVTSDGTTPISTGDVTVTADAAGNAILTFPGGESLKLVGMTATMASNPAVLMAMGIPGPDYIVEGTGGNDMINAGYTGDPGGDMVDAGDNVAGNDDDSIRAGDGDDTVWAGAGSDTVDGGSGRDSILGQDGDDTLSGGTEQDTLDGGSGDDVLSGGEGADYLSGGIGNDTLSGDAGNDTLYGQSGNDSLSGGDDDDRLDGGVGADTLYGDSGNDSLLGQGDDDALFGGDGNDTLSGGDGNDALFGGAGNDLMIGGSGDDQFSAGTGNDTIYDFGTGNSGSINDGDNTNNDFVDLTHIYNQTTYDQAVADGLIDPTVIRNPLQWMRADQADDGVLNSSHMGGDTLTIRNGGTAVSADKLNAETTGVICFTKGTMIMTITGERPVEELKTGDLVLTSDAGFQPLRWIGNRRLSAAQLAQSPNLRPIRIRRGALGLDLPTRDLILSPQHRVLIATPAVERMFGTSEILVAVKHLTELEGIDVIDDAPGVDYWHFLMDRHQVVFSNGARTETLYTGSEALKAVGPDGRLEILALFPELRTETAADSSAGFSPARMIASGARGRRLAQRIAQNKQFHGAESAQSQIWDYEETQVTRAG</sequence>
<dbReference type="InterPro" id="IPR018511">
    <property type="entry name" value="Hemolysin-typ_Ca-bd_CS"/>
</dbReference>
<protein>
    <recommendedName>
        <fullName evidence="4">Hedgehog/Intein (Hint) domain-containing protein</fullName>
    </recommendedName>
</protein>
<name>A0A1B1A534_9RHOB</name>
<evidence type="ECO:0000256" key="2">
    <source>
        <dbReference type="ARBA" id="ARBA00022525"/>
    </source>
</evidence>
<dbReference type="InterPro" id="IPR036844">
    <property type="entry name" value="Hint_dom_sf"/>
</dbReference>
<dbReference type="PANTHER" id="PTHR38340">
    <property type="entry name" value="S-LAYER PROTEIN"/>
    <property type="match status" value="1"/>
</dbReference>
<dbReference type="SUPFAM" id="SSF51294">
    <property type="entry name" value="Hedgehog/intein (Hint) domain"/>
    <property type="match status" value="1"/>
</dbReference>
<organism evidence="5 6">
    <name type="scientific">Tritonibacter mobilis F1926</name>
    <dbReference type="NCBI Taxonomy" id="1265309"/>
    <lineage>
        <taxon>Bacteria</taxon>
        <taxon>Pseudomonadati</taxon>
        <taxon>Pseudomonadota</taxon>
        <taxon>Alphaproteobacteria</taxon>
        <taxon>Rhodobacterales</taxon>
        <taxon>Paracoccaceae</taxon>
        <taxon>Tritonibacter</taxon>
    </lineage>
</organism>
<proteinExistence type="predicted"/>
<feature type="region of interest" description="Disordered" evidence="3">
    <location>
        <begin position="533"/>
        <end position="552"/>
    </location>
</feature>
<dbReference type="STRING" id="1265309.K529_012995"/>
<dbReference type="Pfam" id="PF13403">
    <property type="entry name" value="Hint_2"/>
    <property type="match status" value="1"/>
</dbReference>
<dbReference type="PROSITE" id="PS00330">
    <property type="entry name" value="HEMOLYSIN_CALCIUM"/>
    <property type="match status" value="7"/>
</dbReference>
<keyword evidence="2" id="KW-0964">Secreted</keyword>
<comment type="subcellular location">
    <subcellularLocation>
        <location evidence="1">Secreted</location>
    </subcellularLocation>
</comment>
<dbReference type="InterPro" id="IPR050557">
    <property type="entry name" value="RTX_toxin/Mannuronan_C5-epim"/>
</dbReference>
<dbReference type="OrthoDB" id="6305173at2"/>
<dbReference type="SUPFAM" id="SSF51120">
    <property type="entry name" value="beta-Roll"/>
    <property type="match status" value="8"/>
</dbReference>
<dbReference type="GeneID" id="76723082"/>
<evidence type="ECO:0000256" key="1">
    <source>
        <dbReference type="ARBA" id="ARBA00004613"/>
    </source>
</evidence>
<evidence type="ECO:0000313" key="5">
    <source>
        <dbReference type="EMBL" id="ANP41689.1"/>
    </source>
</evidence>
<dbReference type="KEGG" id="rmb:K529_012995"/>
<feature type="region of interest" description="Disordered" evidence="3">
    <location>
        <begin position="1009"/>
        <end position="1098"/>
    </location>
</feature>
<feature type="compositionally biased region" description="Low complexity" evidence="3">
    <location>
        <begin position="303"/>
        <end position="312"/>
    </location>
</feature>
<feature type="region of interest" description="Disordered" evidence="3">
    <location>
        <begin position="277"/>
        <end position="380"/>
    </location>
</feature>
<dbReference type="GO" id="GO:0005576">
    <property type="term" value="C:extracellular region"/>
    <property type="evidence" value="ECO:0007669"/>
    <property type="project" value="UniProtKB-SubCell"/>
</dbReference>
<dbReference type="Proteomes" id="UP000013243">
    <property type="component" value="Chromosome"/>
</dbReference>